<evidence type="ECO:0000313" key="3">
    <source>
        <dbReference type="RefSeq" id="XP_033533978.1"/>
    </source>
</evidence>
<gene>
    <name evidence="1 3" type="ORF">P152DRAFT_33202</name>
</gene>
<sequence>MEGAGNGFIPRRKLRYQISVCMIPNFVFTRGIDATSSNSESIFSHASTIPNSKRTTSVFTTQFRPECTPPNPILGSVLSCSAASYGCIFAKRLFGTCIGGVRLSSYVPPQPGITLSSAFTNGSSKYSLSRQYPIIRIHMHSKSADPAFDVTQRLAHGTVVH</sequence>
<dbReference type="GeneID" id="54415845"/>
<evidence type="ECO:0000313" key="1">
    <source>
        <dbReference type="EMBL" id="KAF1812347.1"/>
    </source>
</evidence>
<reference evidence="1 3" key="1">
    <citation type="submission" date="2020-01" db="EMBL/GenBank/DDBJ databases">
        <authorList>
            <consortium name="DOE Joint Genome Institute"/>
            <person name="Haridas S."/>
            <person name="Albert R."/>
            <person name="Binder M."/>
            <person name="Bloem J."/>
            <person name="Labutti K."/>
            <person name="Salamov A."/>
            <person name="Andreopoulos B."/>
            <person name="Baker S.E."/>
            <person name="Barry K."/>
            <person name="Bills G."/>
            <person name="Bluhm B.H."/>
            <person name="Cannon C."/>
            <person name="Castanera R."/>
            <person name="Culley D.E."/>
            <person name="Daum C."/>
            <person name="Ezra D."/>
            <person name="Gonzalez J.B."/>
            <person name="Henrissat B."/>
            <person name="Kuo A."/>
            <person name="Liang C."/>
            <person name="Lipzen A."/>
            <person name="Lutzoni F."/>
            <person name="Magnuson J."/>
            <person name="Mondo S."/>
            <person name="Nolan M."/>
            <person name="Ohm R."/>
            <person name="Pangilinan J."/>
            <person name="Park H.-J."/>
            <person name="Ramirez L."/>
            <person name="Alfaro M."/>
            <person name="Sun H."/>
            <person name="Tritt A."/>
            <person name="Yoshinaga Y."/>
            <person name="Zwiers L.-H."/>
            <person name="Turgeon B.G."/>
            <person name="Goodwin S.B."/>
            <person name="Spatafora J.W."/>
            <person name="Crous P.W."/>
            <person name="Grigoriev I.V."/>
        </authorList>
    </citation>
    <scope>NUCLEOTIDE SEQUENCE</scope>
    <source>
        <strain evidence="1 3">CBS 781.70</strain>
    </source>
</reference>
<evidence type="ECO:0000313" key="2">
    <source>
        <dbReference type="Proteomes" id="UP000504638"/>
    </source>
</evidence>
<dbReference type="RefSeq" id="XP_033533978.1">
    <property type="nucleotide sequence ID" value="XM_033675275.1"/>
</dbReference>
<keyword evidence="2" id="KW-1185">Reference proteome</keyword>
<dbReference type="AlphaFoldDB" id="A0A6G1G2K7"/>
<reference evidence="3" key="3">
    <citation type="submission" date="2025-04" db="UniProtKB">
        <authorList>
            <consortium name="RefSeq"/>
        </authorList>
    </citation>
    <scope>IDENTIFICATION</scope>
    <source>
        <strain evidence="3">CBS 781.70</strain>
    </source>
</reference>
<proteinExistence type="predicted"/>
<reference evidence="3" key="2">
    <citation type="submission" date="2020-04" db="EMBL/GenBank/DDBJ databases">
        <authorList>
            <consortium name="NCBI Genome Project"/>
        </authorList>
    </citation>
    <scope>NUCLEOTIDE SEQUENCE</scope>
    <source>
        <strain evidence="3">CBS 781.70</strain>
    </source>
</reference>
<accession>A0A6G1G2K7</accession>
<protein>
    <submittedName>
        <fullName evidence="1 3">Uncharacterized protein</fullName>
    </submittedName>
</protein>
<name>A0A6G1G2K7_9PEZI</name>
<dbReference type="EMBL" id="ML975158">
    <property type="protein sequence ID" value="KAF1812347.1"/>
    <property type="molecule type" value="Genomic_DNA"/>
</dbReference>
<organism evidence="1">
    <name type="scientific">Eremomyces bilateralis CBS 781.70</name>
    <dbReference type="NCBI Taxonomy" id="1392243"/>
    <lineage>
        <taxon>Eukaryota</taxon>
        <taxon>Fungi</taxon>
        <taxon>Dikarya</taxon>
        <taxon>Ascomycota</taxon>
        <taxon>Pezizomycotina</taxon>
        <taxon>Dothideomycetes</taxon>
        <taxon>Dothideomycetes incertae sedis</taxon>
        <taxon>Eremomycetales</taxon>
        <taxon>Eremomycetaceae</taxon>
        <taxon>Eremomyces</taxon>
    </lineage>
</organism>
<dbReference type="Proteomes" id="UP000504638">
    <property type="component" value="Unplaced"/>
</dbReference>